<dbReference type="GO" id="GO:0005737">
    <property type="term" value="C:cytoplasm"/>
    <property type="evidence" value="ECO:0007669"/>
    <property type="project" value="TreeGrafter"/>
</dbReference>
<dbReference type="GO" id="GO:0006457">
    <property type="term" value="P:protein folding"/>
    <property type="evidence" value="ECO:0007669"/>
    <property type="project" value="InterPro"/>
</dbReference>
<keyword evidence="2" id="KW-1133">Transmembrane helix</keyword>
<reference evidence="3" key="1">
    <citation type="submission" date="2021-01" db="EMBL/GenBank/DDBJ databases">
        <title>Adiantum capillus-veneris genome.</title>
        <authorList>
            <person name="Fang Y."/>
            <person name="Liao Q."/>
        </authorList>
    </citation>
    <scope>NUCLEOTIDE SEQUENCE</scope>
    <source>
        <strain evidence="3">H3</strain>
        <tissue evidence="3">Leaf</tissue>
    </source>
</reference>
<evidence type="ECO:0000256" key="2">
    <source>
        <dbReference type="SAM" id="Phobius"/>
    </source>
</evidence>
<sequence>MQQGEGNETEVTWEDQQNINTFGRLNNKFHELEDDIKLKKVSGRSWFIIFFSQCLYFSFVLLHEPYPTFSALFSG</sequence>
<dbReference type="PANTHER" id="PTHR21100">
    <property type="entry name" value="PREFOLDIN SUBUNIT 4"/>
    <property type="match status" value="1"/>
</dbReference>
<keyword evidence="2" id="KW-0812">Transmembrane</keyword>
<organism evidence="3 4">
    <name type="scientific">Adiantum capillus-veneris</name>
    <name type="common">Maidenhair fern</name>
    <dbReference type="NCBI Taxonomy" id="13818"/>
    <lineage>
        <taxon>Eukaryota</taxon>
        <taxon>Viridiplantae</taxon>
        <taxon>Streptophyta</taxon>
        <taxon>Embryophyta</taxon>
        <taxon>Tracheophyta</taxon>
        <taxon>Polypodiopsida</taxon>
        <taxon>Polypodiidae</taxon>
        <taxon>Polypodiales</taxon>
        <taxon>Pteridineae</taxon>
        <taxon>Pteridaceae</taxon>
        <taxon>Vittarioideae</taxon>
        <taxon>Adiantum</taxon>
    </lineage>
</organism>
<keyword evidence="2" id="KW-0472">Membrane</keyword>
<dbReference type="EMBL" id="JABFUD020000009">
    <property type="protein sequence ID" value="KAI5075456.1"/>
    <property type="molecule type" value="Genomic_DNA"/>
</dbReference>
<keyword evidence="4" id="KW-1185">Reference proteome</keyword>
<comment type="caution">
    <text evidence="3">The sequence shown here is derived from an EMBL/GenBank/DDBJ whole genome shotgun (WGS) entry which is preliminary data.</text>
</comment>
<accession>A0A9D4UWZ4</accession>
<evidence type="ECO:0000313" key="3">
    <source>
        <dbReference type="EMBL" id="KAI5075456.1"/>
    </source>
</evidence>
<keyword evidence="1" id="KW-0143">Chaperone</keyword>
<gene>
    <name evidence="3" type="ORF">GOP47_0009532</name>
</gene>
<dbReference type="GO" id="GO:0051082">
    <property type="term" value="F:unfolded protein binding"/>
    <property type="evidence" value="ECO:0007669"/>
    <property type="project" value="TreeGrafter"/>
</dbReference>
<proteinExistence type="predicted"/>
<evidence type="ECO:0000313" key="4">
    <source>
        <dbReference type="Proteomes" id="UP000886520"/>
    </source>
</evidence>
<dbReference type="OrthoDB" id="1930612at2759"/>
<dbReference type="PANTHER" id="PTHR21100:SF9">
    <property type="entry name" value="PREFOLDIN SUBUNIT 4"/>
    <property type="match status" value="1"/>
</dbReference>
<dbReference type="InterPro" id="IPR016661">
    <property type="entry name" value="PFDN4"/>
</dbReference>
<feature type="transmembrane region" description="Helical" evidence="2">
    <location>
        <begin position="46"/>
        <end position="63"/>
    </location>
</feature>
<name>A0A9D4UWZ4_ADICA</name>
<protein>
    <submittedName>
        <fullName evidence="3">Uncharacterized protein</fullName>
    </submittedName>
</protein>
<evidence type="ECO:0000256" key="1">
    <source>
        <dbReference type="ARBA" id="ARBA00023186"/>
    </source>
</evidence>
<dbReference type="Proteomes" id="UP000886520">
    <property type="component" value="Chromosome 9"/>
</dbReference>
<dbReference type="GO" id="GO:0016272">
    <property type="term" value="C:prefoldin complex"/>
    <property type="evidence" value="ECO:0007669"/>
    <property type="project" value="InterPro"/>
</dbReference>
<dbReference type="AlphaFoldDB" id="A0A9D4UWZ4"/>